<proteinExistence type="predicted"/>
<dbReference type="EMBL" id="GEBQ01005168">
    <property type="protein sequence ID" value="JAT34809.1"/>
    <property type="molecule type" value="Transcribed_RNA"/>
</dbReference>
<sequence length="822" mass="91994">MRYTTFVKQAELIERRLNTLLTQITAIEEQTPLTSQNASKVKLIDSTALAKNNEFDKIVNKLFSTTPLPDELDKSENLKTVASLQDKIGDLYVSIHSSCITLLPTTEGEHNLNDSTISHPQTSRSVDVHLPKLHLGTFSGQSENWITFHNIFENSIHKNDSISSVQKMSYLLSCLEGEALSIVKSLPITSANYHIAWEALNKRYHNTRLLVSLHINNLLDLPTYHNAPSVKQLRHFITVLNENIEALKALDYDISQESLFLTFHLLRKFDLEFCQTFERNRPNATITPKLDELIKFIDTHCGQLEAASFSNVGYVHKVNTNKPQPQNKSSKFNKTSTLFTSMRTSYCTFCNSSDHTIYVCQTFSKMSVQERFNFVKDKNLCKNCLGDKHKTNECKSTRTCQTCKKKHHSLLHFIENTPATRNTGSQVNKMQTGLTHLTNCCTNTSNSNSGCRKLPAGNIPSDFVGLTHSDKFMGNTVLLATVLVLVKTNEGNSLVCRGILDSAAQSTFITEKCAQHLGLKRSSSQNLVINGISSAQVKTKGLSHVSLSSLSGEVLAEHHPVFILDKITHDMPRAKISPEVRDQMKHLVLADPSYDTPAPIDILLNAELFSIAVKGQVVPLGRNMPTAVETIFGYTLFGSTPIVKSDETCNNLVTLLTTNLDLQSSIQRFWALEEHPHDARSRPTPEEEECEQHFLSTHTRDKQGRYIVCLPFADKPNKLGNSSSLALSLFSSLENKFRSNESFKKLYVQFMQDYIATGHMTMCSATLAQNTPHYYLPHHGVLRDGKIRVVFNASAPTSTSVSLNNILHSGPKLHNDICDIIL</sequence>
<dbReference type="PANTHER" id="PTHR47331">
    <property type="entry name" value="PHD-TYPE DOMAIN-CONTAINING PROTEIN"/>
    <property type="match status" value="1"/>
</dbReference>
<feature type="non-terminal residue" evidence="1">
    <location>
        <position position="822"/>
    </location>
</feature>
<evidence type="ECO:0000313" key="1">
    <source>
        <dbReference type="EMBL" id="JAT34809.1"/>
    </source>
</evidence>
<dbReference type="InterPro" id="IPR005312">
    <property type="entry name" value="DUF1759"/>
</dbReference>
<name>A0A1B6MFZ0_9HEMI</name>
<dbReference type="AlphaFoldDB" id="A0A1B6MFZ0"/>
<reference evidence="1" key="1">
    <citation type="submission" date="2015-11" db="EMBL/GenBank/DDBJ databases">
        <title>De novo transcriptome assembly of four potential Pierce s Disease insect vectors from Arizona vineyards.</title>
        <authorList>
            <person name="Tassone E.E."/>
        </authorList>
    </citation>
    <scope>NUCLEOTIDE SEQUENCE</scope>
</reference>
<protein>
    <submittedName>
        <fullName evidence="1">Uncharacterized protein</fullName>
    </submittedName>
</protein>
<gene>
    <name evidence="1" type="ORF">g.12212</name>
</gene>
<accession>A0A1B6MFZ0</accession>
<organism evidence="1">
    <name type="scientific">Graphocephala atropunctata</name>
    <dbReference type="NCBI Taxonomy" id="36148"/>
    <lineage>
        <taxon>Eukaryota</taxon>
        <taxon>Metazoa</taxon>
        <taxon>Ecdysozoa</taxon>
        <taxon>Arthropoda</taxon>
        <taxon>Hexapoda</taxon>
        <taxon>Insecta</taxon>
        <taxon>Pterygota</taxon>
        <taxon>Neoptera</taxon>
        <taxon>Paraneoptera</taxon>
        <taxon>Hemiptera</taxon>
        <taxon>Auchenorrhyncha</taxon>
        <taxon>Membracoidea</taxon>
        <taxon>Cicadellidae</taxon>
        <taxon>Cicadellinae</taxon>
        <taxon>Cicadellini</taxon>
        <taxon>Graphocephala</taxon>
    </lineage>
</organism>
<dbReference type="Pfam" id="PF03564">
    <property type="entry name" value="DUF1759"/>
    <property type="match status" value="1"/>
</dbReference>